<reference evidence="2" key="2">
    <citation type="submission" date="2021-01" db="EMBL/GenBank/DDBJ databases">
        <authorList>
            <person name="Schikora-Tamarit M.A."/>
        </authorList>
    </citation>
    <scope>NUCLEOTIDE SEQUENCE</scope>
    <source>
        <strain evidence="2">NCAIM Y.01608</strain>
    </source>
</reference>
<dbReference type="Proteomes" id="UP000788993">
    <property type="component" value="Unassembled WGS sequence"/>
</dbReference>
<accession>A0A9P8T0M8</accession>
<organism evidence="2 3">
    <name type="scientific">Ogataea polymorpha</name>
    <dbReference type="NCBI Taxonomy" id="460523"/>
    <lineage>
        <taxon>Eukaryota</taxon>
        <taxon>Fungi</taxon>
        <taxon>Dikarya</taxon>
        <taxon>Ascomycota</taxon>
        <taxon>Saccharomycotina</taxon>
        <taxon>Pichiomycetes</taxon>
        <taxon>Pichiales</taxon>
        <taxon>Pichiaceae</taxon>
        <taxon>Ogataea</taxon>
    </lineage>
</organism>
<gene>
    <name evidence="2" type="ORF">OGATHE_005103</name>
</gene>
<evidence type="ECO:0000256" key="1">
    <source>
        <dbReference type="SAM" id="MobiDB-lite"/>
    </source>
</evidence>
<evidence type="ECO:0000313" key="2">
    <source>
        <dbReference type="EMBL" id="KAH3660771.1"/>
    </source>
</evidence>
<keyword evidence="3" id="KW-1185">Reference proteome</keyword>
<comment type="caution">
    <text evidence="2">The sequence shown here is derived from an EMBL/GenBank/DDBJ whole genome shotgun (WGS) entry which is preliminary data.</text>
</comment>
<reference evidence="2" key="1">
    <citation type="journal article" date="2021" name="Open Biol.">
        <title>Shared evolutionary footprints suggest mitochondrial oxidative damage underlies multiple complex I losses in fungi.</title>
        <authorList>
            <person name="Schikora-Tamarit M.A."/>
            <person name="Marcet-Houben M."/>
            <person name="Nosek J."/>
            <person name="Gabaldon T."/>
        </authorList>
    </citation>
    <scope>NUCLEOTIDE SEQUENCE</scope>
    <source>
        <strain evidence="2">NCAIM Y.01608</strain>
    </source>
</reference>
<dbReference type="AlphaFoldDB" id="A0A9P8T0M8"/>
<sequence>MLGSGTSPTRSCSSSSRFSRFSNRNGVGFVALIRTTMLISNLASAPQKRLKSWLVDSNKLFVTSGFSLGGPRVNAYDSHASSTMYMNCVDLTILNGTLTLRYTADNDTN</sequence>
<proteinExistence type="predicted"/>
<protein>
    <submittedName>
        <fullName evidence="2">Uncharacterized protein</fullName>
    </submittedName>
</protein>
<evidence type="ECO:0000313" key="3">
    <source>
        <dbReference type="Proteomes" id="UP000788993"/>
    </source>
</evidence>
<feature type="region of interest" description="Disordered" evidence="1">
    <location>
        <begin position="1"/>
        <end position="21"/>
    </location>
</feature>
<name>A0A9P8T0M8_9ASCO</name>
<dbReference type="EMBL" id="JAEUBD010001468">
    <property type="protein sequence ID" value="KAH3660771.1"/>
    <property type="molecule type" value="Genomic_DNA"/>
</dbReference>